<dbReference type="PANTHER" id="PTHR34818:SF1">
    <property type="entry name" value="PROTEIN BLI-3"/>
    <property type="match status" value="1"/>
</dbReference>
<name>A0A1Y2FVS9_9BASI</name>
<dbReference type="AlphaFoldDB" id="A0A1Y2FVS9"/>
<comment type="caution">
    <text evidence="2">The sequence shown here is derived from an EMBL/GenBank/DDBJ whole genome shotgun (WGS) entry which is preliminary data.</text>
</comment>
<dbReference type="SUPFAM" id="SSF50475">
    <property type="entry name" value="FMN-binding split barrel"/>
    <property type="match status" value="1"/>
</dbReference>
<dbReference type="OrthoDB" id="434253at2759"/>
<dbReference type="EMBL" id="MCGR01000013">
    <property type="protein sequence ID" value="ORY87414.1"/>
    <property type="molecule type" value="Genomic_DNA"/>
</dbReference>
<gene>
    <name evidence="2" type="ORF">BCR35DRAFT_289473</name>
</gene>
<dbReference type="Proteomes" id="UP000193467">
    <property type="component" value="Unassembled WGS sequence"/>
</dbReference>
<dbReference type="InterPro" id="IPR038725">
    <property type="entry name" value="YdaG_split_barrel_FMN-bd"/>
</dbReference>
<accession>A0A1Y2FVS9</accession>
<dbReference type="InterPro" id="IPR052917">
    <property type="entry name" value="Stress-Dev_Protein"/>
</dbReference>
<dbReference type="InterPro" id="IPR012349">
    <property type="entry name" value="Split_barrel_FMN-bd"/>
</dbReference>
<dbReference type="PANTHER" id="PTHR34818">
    <property type="entry name" value="PROTEIN BLI-3"/>
    <property type="match status" value="1"/>
</dbReference>
<evidence type="ECO:0000313" key="2">
    <source>
        <dbReference type="EMBL" id="ORY87414.1"/>
    </source>
</evidence>
<reference evidence="2 3" key="1">
    <citation type="submission" date="2016-07" db="EMBL/GenBank/DDBJ databases">
        <title>Pervasive Adenine N6-methylation of Active Genes in Fungi.</title>
        <authorList>
            <consortium name="DOE Joint Genome Institute"/>
            <person name="Mondo S.J."/>
            <person name="Dannebaum R.O."/>
            <person name="Kuo R.C."/>
            <person name="Labutti K."/>
            <person name="Haridas S."/>
            <person name="Kuo A."/>
            <person name="Salamov A."/>
            <person name="Ahrendt S.R."/>
            <person name="Lipzen A."/>
            <person name="Sullivan W."/>
            <person name="Andreopoulos W.B."/>
            <person name="Clum A."/>
            <person name="Lindquist E."/>
            <person name="Daum C."/>
            <person name="Ramamoorthy G.K."/>
            <person name="Gryganskyi A."/>
            <person name="Culley D."/>
            <person name="Magnuson J.K."/>
            <person name="James T.Y."/>
            <person name="O'Malley M.A."/>
            <person name="Stajich J.E."/>
            <person name="Spatafora J.W."/>
            <person name="Visel A."/>
            <person name="Grigoriev I.V."/>
        </authorList>
    </citation>
    <scope>NUCLEOTIDE SEQUENCE [LARGE SCALE GENOMIC DNA]</scope>
    <source>
        <strain evidence="2 3">62-1032</strain>
    </source>
</reference>
<proteinExistence type="predicted"/>
<dbReference type="Pfam" id="PF16242">
    <property type="entry name" value="Pyrid_ox_like"/>
    <property type="match status" value="1"/>
</dbReference>
<dbReference type="STRING" id="106004.A0A1Y2FVS9"/>
<protein>
    <recommendedName>
        <fullName evidence="1">General stress protein FMN-binding split barrel domain-containing protein</fullName>
    </recommendedName>
</protein>
<evidence type="ECO:0000313" key="3">
    <source>
        <dbReference type="Proteomes" id="UP000193467"/>
    </source>
</evidence>
<dbReference type="Gene3D" id="2.30.110.10">
    <property type="entry name" value="Electron Transport, Fmn-binding Protein, Chain A"/>
    <property type="match status" value="1"/>
</dbReference>
<organism evidence="2 3">
    <name type="scientific">Leucosporidium creatinivorum</name>
    <dbReference type="NCBI Taxonomy" id="106004"/>
    <lineage>
        <taxon>Eukaryota</taxon>
        <taxon>Fungi</taxon>
        <taxon>Dikarya</taxon>
        <taxon>Basidiomycota</taxon>
        <taxon>Pucciniomycotina</taxon>
        <taxon>Microbotryomycetes</taxon>
        <taxon>Leucosporidiales</taxon>
        <taxon>Leucosporidium</taxon>
    </lineage>
</organism>
<dbReference type="InParanoid" id="A0A1Y2FVS9"/>
<feature type="domain" description="General stress protein FMN-binding split barrel" evidence="1">
    <location>
        <begin position="22"/>
        <end position="174"/>
    </location>
</feature>
<sequence>MSTSGSDPYTAKAAAEASPSHKIEELKTIIGESKFSMLTTRSPNGLLHSRAMSAAGTDGLVFSFIANTDSGKFDDLTHDEQVNISWSSPSSTNWASAAGKASVLKDAEHIKPLWNPAVKAWFGDLGDGKHTGDYNDPRVAVIQVVPAEIRYWIKTKTTLTQAYEVAKGALTGETAAPGALRVINASDLELARKIDDKKV</sequence>
<keyword evidence="3" id="KW-1185">Reference proteome</keyword>
<evidence type="ECO:0000259" key="1">
    <source>
        <dbReference type="Pfam" id="PF16242"/>
    </source>
</evidence>